<evidence type="ECO:0000313" key="4">
    <source>
        <dbReference type="Proteomes" id="UP000054558"/>
    </source>
</evidence>
<protein>
    <submittedName>
        <fullName evidence="3">Uncharacterized protein</fullName>
    </submittedName>
</protein>
<dbReference type="EMBL" id="DF237289">
    <property type="protein sequence ID" value="GAQ87238.1"/>
    <property type="molecule type" value="Genomic_DNA"/>
</dbReference>
<organism evidence="3 4">
    <name type="scientific">Klebsormidium nitens</name>
    <name type="common">Green alga</name>
    <name type="synonym">Ulothrix nitens</name>
    <dbReference type="NCBI Taxonomy" id="105231"/>
    <lineage>
        <taxon>Eukaryota</taxon>
        <taxon>Viridiplantae</taxon>
        <taxon>Streptophyta</taxon>
        <taxon>Klebsormidiophyceae</taxon>
        <taxon>Klebsormidiales</taxon>
        <taxon>Klebsormidiaceae</taxon>
        <taxon>Klebsormidium</taxon>
    </lineage>
</organism>
<keyword evidence="2" id="KW-1133">Transmembrane helix</keyword>
<name>A0A1Y1IGH1_KLENI</name>
<keyword evidence="2" id="KW-0472">Membrane</keyword>
<feature type="compositionally biased region" description="Basic and acidic residues" evidence="1">
    <location>
        <begin position="215"/>
        <end position="233"/>
    </location>
</feature>
<accession>A0A1Y1IGH1</accession>
<evidence type="ECO:0000256" key="2">
    <source>
        <dbReference type="SAM" id="Phobius"/>
    </source>
</evidence>
<dbReference type="Proteomes" id="UP000054558">
    <property type="component" value="Unassembled WGS sequence"/>
</dbReference>
<gene>
    <name evidence="3" type="ORF">KFL_003400110</name>
</gene>
<sequence length="356" mass="38139">MALCAAPTQTQAPQQAAASGRRLQVMMMGVLFQCMAVTVALLVACLTFVIEAVSLLQQSSSQEPLVEVAAPEVLEEESALHAAALSVAQSDDGPVTWHANAIASEVTWSLNPLALDMDAVAFFDLGCGDLTDLETMTSFSERPPSPKPRSMRRSMLTISIPERSESSLVLDEHIACEELRPRTPAPLVPLTPSEVNARASPSPRPLQAILLKASEGPRSDQTGRDDTPRDAAPPRRAKASSRPGRSRSKRPAGWRPALVIFTPAPVAGQSRPSAGLRNRRRLSDAAAHPRAYQKQQLWSALSAARATPGTPSPKASDTGSGRDSSRLRAARVLARQAAAAERHVSLQCRYRRAQAS</sequence>
<keyword evidence="2" id="KW-0812">Transmembrane</keyword>
<proteinExistence type="predicted"/>
<feature type="transmembrane region" description="Helical" evidence="2">
    <location>
        <begin position="30"/>
        <end position="50"/>
    </location>
</feature>
<reference evidence="3 4" key="1">
    <citation type="journal article" date="2014" name="Nat. Commun.">
        <title>Klebsormidium flaccidum genome reveals primary factors for plant terrestrial adaptation.</title>
        <authorList>
            <person name="Hori K."/>
            <person name="Maruyama F."/>
            <person name="Fujisawa T."/>
            <person name="Togashi T."/>
            <person name="Yamamoto N."/>
            <person name="Seo M."/>
            <person name="Sato S."/>
            <person name="Yamada T."/>
            <person name="Mori H."/>
            <person name="Tajima N."/>
            <person name="Moriyama T."/>
            <person name="Ikeuchi M."/>
            <person name="Watanabe M."/>
            <person name="Wada H."/>
            <person name="Kobayashi K."/>
            <person name="Saito M."/>
            <person name="Masuda T."/>
            <person name="Sasaki-Sekimoto Y."/>
            <person name="Mashiguchi K."/>
            <person name="Awai K."/>
            <person name="Shimojima M."/>
            <person name="Masuda S."/>
            <person name="Iwai M."/>
            <person name="Nobusawa T."/>
            <person name="Narise T."/>
            <person name="Kondo S."/>
            <person name="Saito H."/>
            <person name="Sato R."/>
            <person name="Murakawa M."/>
            <person name="Ihara Y."/>
            <person name="Oshima-Yamada Y."/>
            <person name="Ohtaka K."/>
            <person name="Satoh M."/>
            <person name="Sonobe K."/>
            <person name="Ishii M."/>
            <person name="Ohtani R."/>
            <person name="Kanamori-Sato M."/>
            <person name="Honoki R."/>
            <person name="Miyazaki D."/>
            <person name="Mochizuki H."/>
            <person name="Umetsu J."/>
            <person name="Higashi K."/>
            <person name="Shibata D."/>
            <person name="Kamiya Y."/>
            <person name="Sato N."/>
            <person name="Nakamura Y."/>
            <person name="Tabata S."/>
            <person name="Ida S."/>
            <person name="Kurokawa K."/>
            <person name="Ohta H."/>
        </authorList>
    </citation>
    <scope>NUCLEOTIDE SEQUENCE [LARGE SCALE GENOMIC DNA]</scope>
    <source>
        <strain evidence="3 4">NIES-2285</strain>
    </source>
</reference>
<evidence type="ECO:0000313" key="3">
    <source>
        <dbReference type="EMBL" id="GAQ87238.1"/>
    </source>
</evidence>
<feature type="compositionally biased region" description="Basic residues" evidence="1">
    <location>
        <begin position="235"/>
        <end position="252"/>
    </location>
</feature>
<keyword evidence="4" id="KW-1185">Reference proteome</keyword>
<feature type="region of interest" description="Disordered" evidence="1">
    <location>
        <begin position="183"/>
        <end position="326"/>
    </location>
</feature>
<feature type="compositionally biased region" description="Polar residues" evidence="1">
    <location>
        <begin position="313"/>
        <end position="322"/>
    </location>
</feature>
<evidence type="ECO:0000256" key="1">
    <source>
        <dbReference type="SAM" id="MobiDB-lite"/>
    </source>
</evidence>
<dbReference type="AlphaFoldDB" id="A0A1Y1IGH1"/>